<proteinExistence type="predicted"/>
<dbReference type="AlphaFoldDB" id="A0A6J5ECI6"/>
<name>A0A6J5ECI6_9BURK</name>
<evidence type="ECO:0000256" key="1">
    <source>
        <dbReference type="SAM" id="SignalP"/>
    </source>
</evidence>
<dbReference type="CDD" id="cd13400">
    <property type="entry name" value="LT_IagB-like"/>
    <property type="match status" value="1"/>
</dbReference>
<dbReference type="EMBL" id="CADIKH010000024">
    <property type="protein sequence ID" value="CAB3764320.1"/>
    <property type="molecule type" value="Genomic_DNA"/>
</dbReference>
<dbReference type="RefSeq" id="WP_175228959.1">
    <property type="nucleotide sequence ID" value="NZ_CADIKH010000024.1"/>
</dbReference>
<feature type="chain" id="PRO_5026782263" description="Transglycosylase SLT domain-containing protein" evidence="1">
    <location>
        <begin position="35"/>
        <end position="179"/>
    </location>
</feature>
<dbReference type="InterPro" id="IPR023346">
    <property type="entry name" value="Lysozyme-like_dom_sf"/>
</dbReference>
<dbReference type="SUPFAM" id="SSF53955">
    <property type="entry name" value="Lysozyme-like"/>
    <property type="match status" value="1"/>
</dbReference>
<keyword evidence="1" id="KW-0732">Signal</keyword>
<dbReference type="InterPro" id="IPR008258">
    <property type="entry name" value="Transglycosylase_SLT_dom_1"/>
</dbReference>
<dbReference type="Pfam" id="PF01464">
    <property type="entry name" value="SLT"/>
    <property type="match status" value="1"/>
</dbReference>
<gene>
    <name evidence="3" type="ORF">LMG29542_04853</name>
</gene>
<evidence type="ECO:0000313" key="3">
    <source>
        <dbReference type="EMBL" id="CAB3764320.1"/>
    </source>
</evidence>
<reference evidence="3 4" key="1">
    <citation type="submission" date="2020-04" db="EMBL/GenBank/DDBJ databases">
        <authorList>
            <person name="De Canck E."/>
        </authorList>
    </citation>
    <scope>NUCLEOTIDE SEQUENCE [LARGE SCALE GENOMIC DNA]</scope>
    <source>
        <strain evidence="3 4">LMG 29542</strain>
    </source>
</reference>
<accession>A0A6J5ECI6</accession>
<keyword evidence="4" id="KW-1185">Reference proteome</keyword>
<dbReference type="Proteomes" id="UP000494363">
    <property type="component" value="Unassembled WGS sequence"/>
</dbReference>
<evidence type="ECO:0000313" key="4">
    <source>
        <dbReference type="Proteomes" id="UP000494363"/>
    </source>
</evidence>
<protein>
    <recommendedName>
        <fullName evidence="2">Transglycosylase SLT domain-containing protein</fullName>
    </recommendedName>
</protein>
<evidence type="ECO:0000259" key="2">
    <source>
        <dbReference type="Pfam" id="PF01464"/>
    </source>
</evidence>
<feature type="signal peptide" evidence="1">
    <location>
        <begin position="1"/>
        <end position="34"/>
    </location>
</feature>
<sequence>MNTHRDFSRSGAVSARWRLCALVLGCVAWTSANADCFDKAAAWQHVNPFVLRAIAWQESHYHGDARNLNTNGSVDYGLMQINTVHLPALSRYGIGKDALMSPCKNVYIAAWLLRQQINTYGNTWTAVGSYHSATPALRDQYAHQIEGILRRWHVLRPEGDKTTGGQRSEVAIKDASNVR</sequence>
<feature type="domain" description="Transglycosylase SLT" evidence="2">
    <location>
        <begin position="35"/>
        <end position="140"/>
    </location>
</feature>
<organism evidence="3 4">
    <name type="scientific">Paraburkholderia humisilvae</name>
    <dbReference type="NCBI Taxonomy" id="627669"/>
    <lineage>
        <taxon>Bacteria</taxon>
        <taxon>Pseudomonadati</taxon>
        <taxon>Pseudomonadota</taxon>
        <taxon>Betaproteobacteria</taxon>
        <taxon>Burkholderiales</taxon>
        <taxon>Burkholderiaceae</taxon>
        <taxon>Paraburkholderia</taxon>
    </lineage>
</organism>
<dbReference type="Gene3D" id="1.10.530.10">
    <property type="match status" value="1"/>
</dbReference>